<name>A0A672G0I6_SALFA</name>
<keyword evidence="4" id="KW-0800">Toxin</keyword>
<dbReference type="Gene3D" id="2.60.120.920">
    <property type="match status" value="1"/>
</dbReference>
<keyword evidence="5" id="KW-0354">Hemolysis</keyword>
<dbReference type="Pfam" id="PF21109">
    <property type="entry name" value="Stonustoxin_helical"/>
    <property type="match status" value="1"/>
</dbReference>
<feature type="domain" description="B30.2/SPRY" evidence="7">
    <location>
        <begin position="501"/>
        <end position="700"/>
    </location>
</feature>
<evidence type="ECO:0000256" key="5">
    <source>
        <dbReference type="ARBA" id="ARBA00022735"/>
    </source>
</evidence>
<evidence type="ECO:0000259" key="7">
    <source>
        <dbReference type="PROSITE" id="PS50188"/>
    </source>
</evidence>
<dbReference type="InterPro" id="IPR003879">
    <property type="entry name" value="Butyrophylin_SPRY"/>
</dbReference>
<accession>A0A672G0I6</accession>
<dbReference type="InterPro" id="IPR043136">
    <property type="entry name" value="B30.2/SPRY_sf"/>
</dbReference>
<dbReference type="InterPro" id="IPR056072">
    <property type="entry name" value="SNTX_MACPF/CDC-like_dom"/>
</dbReference>
<evidence type="ECO:0000256" key="4">
    <source>
        <dbReference type="ARBA" id="ARBA00022656"/>
    </source>
</evidence>
<dbReference type="InterPro" id="IPR040581">
    <property type="entry name" value="Thioredoxin_11"/>
</dbReference>
<sequence length="700" mass="79565">MTSDMAVAALSQPFTLGMLVDARKDRLTPGFMLWDDKTIQESTEVTPHHSSETFISTSDSTESKTSLLDVNTSLKASFLGGLIEVNGSAKYLNDQKKFINQSRVTFQYKATTNFKQLSLAHLGNMDPQQMSVIEKDFATHIVTKILYGANAFFVFDSEKLDSSSVQKMEGSMEAVINKIPSFTAEGNVKIELTEEEKSLIQKFSCKFYGDFILESNPATFVDAVKTFAELPKLLGENGEKTVPVKVWLMPLKNLSTKAPDLLTDLSVGLVRRVEETLEDVKQMESRCNESLVDGVGEDFPQIQEDLHRYQKLCNYYTSNLQQALEKKLPSIREGKEDESSLKQLFDSRATSPFSHENLLKWLEGKEREINVIRSCVEIMEGVKIVHNQSELDREVLSPGVQYTLCFVFTSLESADPCLDAMDQYLDSLQPRITTDIPWYYSDEVLTRMREKARTFHDLANKLKKYKKCHFLVAAIENKNHTGATIYQYKDGILITDDFLRPVPPVETIKDKTDLIRYVCDLTVDPDTVSNSLYFSEEDGSDGKEVFKTSGHFSYPDNPKRFNVPQFMCRESLTGRHYWEVEWSPQTLDYVAVAVAYDGIERKQDSGLLQNSPKAWGLRHVTLLGNGIIVFHYPDDHLTWRDATGHTRIGVYLDWPAGTLSFYIVSSDTLSHIYTFRTRFTEPLYPTFLVGYPNTAYHGLD</sequence>
<dbReference type="InterPro" id="IPR013320">
    <property type="entry name" value="ConA-like_dom_sf"/>
</dbReference>
<dbReference type="AlphaFoldDB" id="A0A672G0I6"/>
<reference evidence="8" key="3">
    <citation type="submission" date="2025-09" db="UniProtKB">
        <authorList>
            <consortium name="Ensembl"/>
        </authorList>
    </citation>
    <scope>IDENTIFICATION</scope>
</reference>
<dbReference type="InterPro" id="IPR003877">
    <property type="entry name" value="SPRY_dom"/>
</dbReference>
<protein>
    <recommendedName>
        <fullName evidence="7">B30.2/SPRY domain-containing protein</fullName>
    </recommendedName>
</protein>
<evidence type="ECO:0000256" key="1">
    <source>
        <dbReference type="ARBA" id="ARBA00004613"/>
    </source>
</evidence>
<dbReference type="Ensembl" id="ENSSFAT00005013094.1">
    <property type="protein sequence ID" value="ENSSFAP00005012541.1"/>
    <property type="gene ID" value="ENSSFAG00005006851.1"/>
</dbReference>
<dbReference type="PRINTS" id="PR01407">
    <property type="entry name" value="BUTYPHLNCDUF"/>
</dbReference>
<dbReference type="InterPro" id="IPR048997">
    <property type="entry name" value="Stonustoxin-like_helical"/>
</dbReference>
<dbReference type="PANTHER" id="PTHR31594:SF16">
    <property type="entry name" value="SI:CH211-281L24.3"/>
    <property type="match status" value="1"/>
</dbReference>
<dbReference type="Proteomes" id="UP000472267">
    <property type="component" value="Chromosome 8"/>
</dbReference>
<organism evidence="8 9">
    <name type="scientific">Salarias fasciatus</name>
    <name type="common">Jewelled blenny</name>
    <name type="synonym">Blennius fasciatus</name>
    <dbReference type="NCBI Taxonomy" id="181472"/>
    <lineage>
        <taxon>Eukaryota</taxon>
        <taxon>Metazoa</taxon>
        <taxon>Chordata</taxon>
        <taxon>Craniata</taxon>
        <taxon>Vertebrata</taxon>
        <taxon>Euteleostomi</taxon>
        <taxon>Actinopterygii</taxon>
        <taxon>Neopterygii</taxon>
        <taxon>Teleostei</taxon>
        <taxon>Neoteleostei</taxon>
        <taxon>Acanthomorphata</taxon>
        <taxon>Ovalentaria</taxon>
        <taxon>Blenniimorphae</taxon>
        <taxon>Blenniiformes</taxon>
        <taxon>Blennioidei</taxon>
        <taxon>Blenniidae</taxon>
        <taxon>Salariinae</taxon>
        <taxon>Salarias</taxon>
    </lineage>
</organism>
<dbReference type="SUPFAM" id="SSF49899">
    <property type="entry name" value="Concanavalin A-like lectins/glucanases"/>
    <property type="match status" value="1"/>
</dbReference>
<evidence type="ECO:0000313" key="8">
    <source>
        <dbReference type="Ensembl" id="ENSSFAP00005012541.1"/>
    </source>
</evidence>
<dbReference type="Pfam" id="PF00622">
    <property type="entry name" value="SPRY"/>
    <property type="match status" value="1"/>
</dbReference>
<dbReference type="InterPro" id="IPR052090">
    <property type="entry name" value="Cytolytic_pore-forming_toxin"/>
</dbReference>
<comment type="subcellular location">
    <subcellularLocation>
        <location evidence="1">Secreted</location>
    </subcellularLocation>
</comment>
<evidence type="ECO:0000313" key="9">
    <source>
        <dbReference type="Proteomes" id="UP000472267"/>
    </source>
</evidence>
<dbReference type="PROSITE" id="PS50188">
    <property type="entry name" value="B302_SPRY"/>
    <property type="match status" value="1"/>
</dbReference>
<dbReference type="PANTHER" id="PTHR31594">
    <property type="entry name" value="AIG1-TYPE G DOMAIN-CONTAINING PROTEIN"/>
    <property type="match status" value="1"/>
</dbReference>
<comment type="similarity">
    <text evidence="2">Belongs to the SNTX/VTX toxin family.</text>
</comment>
<dbReference type="SMART" id="SM00589">
    <property type="entry name" value="PRY"/>
    <property type="match status" value="1"/>
</dbReference>
<reference evidence="8" key="1">
    <citation type="submission" date="2019-06" db="EMBL/GenBank/DDBJ databases">
        <authorList>
            <consortium name="Wellcome Sanger Institute Data Sharing"/>
        </authorList>
    </citation>
    <scope>NUCLEOTIDE SEQUENCE [LARGE SCALE GENOMIC DNA]</scope>
</reference>
<evidence type="ECO:0000256" key="2">
    <source>
        <dbReference type="ARBA" id="ARBA00006480"/>
    </source>
</evidence>
<evidence type="ECO:0000256" key="6">
    <source>
        <dbReference type="ARBA" id="ARBA00022852"/>
    </source>
</evidence>
<gene>
    <name evidence="8" type="primary">LOC115393104</name>
</gene>
<dbReference type="SMART" id="SM00449">
    <property type="entry name" value="SPRY"/>
    <property type="match status" value="1"/>
</dbReference>
<dbReference type="GO" id="GO:0090729">
    <property type="term" value="F:toxin activity"/>
    <property type="evidence" value="ECO:0007669"/>
    <property type="project" value="UniProtKB-KW"/>
</dbReference>
<keyword evidence="6" id="KW-0204">Cytolysis</keyword>
<keyword evidence="3" id="KW-0964">Secreted</keyword>
<evidence type="ECO:0000256" key="3">
    <source>
        <dbReference type="ARBA" id="ARBA00022525"/>
    </source>
</evidence>
<proteinExistence type="inferred from homology"/>
<dbReference type="InterPro" id="IPR001870">
    <property type="entry name" value="B30.2/SPRY"/>
</dbReference>
<keyword evidence="9" id="KW-1185">Reference proteome</keyword>
<dbReference type="InterPro" id="IPR006574">
    <property type="entry name" value="PRY"/>
</dbReference>
<reference evidence="8" key="2">
    <citation type="submission" date="2025-08" db="UniProtKB">
        <authorList>
            <consortium name="Ensembl"/>
        </authorList>
    </citation>
    <scope>IDENTIFICATION</scope>
</reference>
<dbReference type="GO" id="GO:0031640">
    <property type="term" value="P:killing of cells of another organism"/>
    <property type="evidence" value="ECO:0007669"/>
    <property type="project" value="UniProtKB-KW"/>
</dbReference>
<dbReference type="Pfam" id="PF18078">
    <property type="entry name" value="Thioredoxin_11"/>
    <property type="match status" value="1"/>
</dbReference>
<dbReference type="Pfam" id="PF24674">
    <property type="entry name" value="MACPF_SNTX"/>
    <property type="match status" value="1"/>
</dbReference>
<dbReference type="GO" id="GO:0005576">
    <property type="term" value="C:extracellular region"/>
    <property type="evidence" value="ECO:0007669"/>
    <property type="project" value="UniProtKB-SubCell"/>
</dbReference>